<reference evidence="1" key="1">
    <citation type="submission" date="2020-05" db="EMBL/GenBank/DDBJ databases">
        <title>Large-scale comparative analyses of tick genomes elucidate their genetic diversity and vector capacities.</title>
        <authorList>
            <person name="Jia N."/>
            <person name="Wang J."/>
            <person name="Shi W."/>
            <person name="Du L."/>
            <person name="Sun Y."/>
            <person name="Zhan W."/>
            <person name="Jiang J."/>
            <person name="Wang Q."/>
            <person name="Zhang B."/>
            <person name="Ji P."/>
            <person name="Sakyi L.B."/>
            <person name="Cui X."/>
            <person name="Yuan T."/>
            <person name="Jiang B."/>
            <person name="Yang W."/>
            <person name="Lam T.T.-Y."/>
            <person name="Chang Q."/>
            <person name="Ding S."/>
            <person name="Wang X."/>
            <person name="Zhu J."/>
            <person name="Ruan X."/>
            <person name="Zhao L."/>
            <person name="Wei J."/>
            <person name="Que T."/>
            <person name="Du C."/>
            <person name="Cheng J."/>
            <person name="Dai P."/>
            <person name="Han X."/>
            <person name="Huang E."/>
            <person name="Gao Y."/>
            <person name="Liu J."/>
            <person name="Shao H."/>
            <person name="Ye R."/>
            <person name="Li L."/>
            <person name="Wei W."/>
            <person name="Wang X."/>
            <person name="Wang C."/>
            <person name="Yang T."/>
            <person name="Huo Q."/>
            <person name="Li W."/>
            <person name="Guo W."/>
            <person name="Chen H."/>
            <person name="Zhou L."/>
            <person name="Ni X."/>
            <person name="Tian J."/>
            <person name="Zhou Y."/>
            <person name="Sheng Y."/>
            <person name="Liu T."/>
            <person name="Pan Y."/>
            <person name="Xia L."/>
            <person name="Li J."/>
            <person name="Zhao F."/>
            <person name="Cao W."/>
        </authorList>
    </citation>
    <scope>NUCLEOTIDE SEQUENCE</scope>
    <source>
        <strain evidence="1">Hyas-2018</strain>
    </source>
</reference>
<evidence type="ECO:0000313" key="1">
    <source>
        <dbReference type="EMBL" id="KAH6923344.1"/>
    </source>
</evidence>
<evidence type="ECO:0000313" key="2">
    <source>
        <dbReference type="Proteomes" id="UP000821845"/>
    </source>
</evidence>
<protein>
    <submittedName>
        <fullName evidence="1">Uncharacterized protein</fullName>
    </submittedName>
</protein>
<organism evidence="1 2">
    <name type="scientific">Hyalomma asiaticum</name>
    <name type="common">Tick</name>
    <dbReference type="NCBI Taxonomy" id="266040"/>
    <lineage>
        <taxon>Eukaryota</taxon>
        <taxon>Metazoa</taxon>
        <taxon>Ecdysozoa</taxon>
        <taxon>Arthropoda</taxon>
        <taxon>Chelicerata</taxon>
        <taxon>Arachnida</taxon>
        <taxon>Acari</taxon>
        <taxon>Parasitiformes</taxon>
        <taxon>Ixodida</taxon>
        <taxon>Ixodoidea</taxon>
        <taxon>Ixodidae</taxon>
        <taxon>Hyalomminae</taxon>
        <taxon>Hyalomma</taxon>
    </lineage>
</organism>
<proteinExistence type="predicted"/>
<dbReference type="Proteomes" id="UP000821845">
    <property type="component" value="Chromosome 8"/>
</dbReference>
<name>A0ACB7RPH6_HYAAI</name>
<keyword evidence="2" id="KW-1185">Reference proteome</keyword>
<gene>
    <name evidence="1" type="ORF">HPB50_000429</name>
</gene>
<sequence length="443" mass="49057">MESSGVPSKHASSTTPTTPRLLAVAAPGREDLVVLVNTSAIRMPIISRPASGLDMDMSPAGRFLDRDEGTPPDERRCTQLWVLWAALTFPLLLSCWLLLVPFLIGSKEPVVPEVPVYPLPKTPGAPINQLNLTSTTHSTPAISPIAMPTASTTPATARFAWLGIPPRCLLRVGRPSEPSSYTIGPYPTRVAAANRKQRPIFCLFDNDKVTSSRVPQQMSDYMFETLPFALCPNVVYASVGIVNGYLTSRLPHFEQSHGIPRLKQIVQTRGYQDTRILLVLGGYKEDAPHFWRLGRDATTLDLLMKNVADGMRNNKLDGVTVHWVAPTSVCSGSDYAMVLSILLRRLNQTFNNYGLTQHIVSVVLDIGIGNEYMVDTVADVVHYFFLGTNALRYQGQGPYQDMCTDISRDTHQVIANYTRLSRSVRIDQLCIMEELAPWADARF</sequence>
<comment type="caution">
    <text evidence="1">The sequence shown here is derived from an EMBL/GenBank/DDBJ whole genome shotgun (WGS) entry which is preliminary data.</text>
</comment>
<accession>A0ACB7RPH6</accession>
<dbReference type="EMBL" id="CM023488">
    <property type="protein sequence ID" value="KAH6923344.1"/>
    <property type="molecule type" value="Genomic_DNA"/>
</dbReference>